<feature type="transmembrane region" description="Helical" evidence="10">
    <location>
        <begin position="155"/>
        <end position="179"/>
    </location>
</feature>
<sequence>MDFASTSNASKDLENSDDYYELHKRDFKQVTNESDQFEEDYNELKGAETYEETKLSWFSRFAAITAQAETKGVEPITDEEKNDPSLLNAASMWFSANMVIAAYAIGILGPIAFGINFGTSVLCIFFFNIIGGISVAFFSVFGAEFGLRQMILSRFLVGNVTARIFCVINIVACVGWGAVNTLVSAQLLNTINEPHEIPLWAACLVIVGGTFIISFFGYNVIHAYEKWSWVPNLAVFFVIIAQLSKSGHFTNGPWGGGPTTAAGVLTFGSTIYGFAAGWTTYAADYTVYMPRNTNKYKIFFYLLLGLLTPLIFTMILGAAAGAAAVNNPEWLNYYNTNRAGGLTYAILAVDSLGGFGEFCCVLLAMSTIANNIPNMYTIALSVQALWEPLSKVPRVIWTIIGNLFVFGLSVAAVYCFAGFMENFMNSIGYYLSIYVGISCCEHFLFRKGFKGYNIEDWNDTSKLPVGYAGTAALIVGIFGVALGMSQSYWTGEIGILIGGGADIGFELGMSWSFLTYMVLRPIELKYVGR</sequence>
<evidence type="ECO:0000256" key="6">
    <source>
        <dbReference type="ARBA" id="ARBA00022989"/>
    </source>
</evidence>
<evidence type="ECO:0000256" key="1">
    <source>
        <dbReference type="ARBA" id="ARBA00004141"/>
    </source>
</evidence>
<keyword evidence="5 10" id="KW-0812">Transmembrane</keyword>
<proteinExistence type="inferred from homology"/>
<feature type="transmembrane region" description="Helical" evidence="10">
    <location>
        <begin position="264"/>
        <end position="287"/>
    </location>
</feature>
<comment type="subcellular location">
    <subcellularLocation>
        <location evidence="1">Membrane</location>
        <topology evidence="1">Multi-pass membrane protein</topology>
    </subcellularLocation>
</comment>
<accession>G8BZ96</accession>
<dbReference type="KEGG" id="tpf:TPHA_0K00900"/>
<feature type="transmembrane region" description="Helical" evidence="10">
    <location>
        <begin position="426"/>
        <end position="445"/>
    </location>
</feature>
<dbReference type="EMBL" id="HE612866">
    <property type="protein sequence ID" value="CCE65224.1"/>
    <property type="molecule type" value="Genomic_DNA"/>
</dbReference>
<feature type="transmembrane region" description="Helical" evidence="10">
    <location>
        <begin position="344"/>
        <end position="365"/>
    </location>
</feature>
<evidence type="ECO:0000256" key="8">
    <source>
        <dbReference type="PIRNR" id="PIRNR002744"/>
    </source>
</evidence>
<feature type="transmembrane region" description="Helical" evidence="10">
    <location>
        <begin position="199"/>
        <end position="220"/>
    </location>
</feature>
<feature type="transmembrane region" description="Helical" evidence="10">
    <location>
        <begin position="495"/>
        <end position="519"/>
    </location>
</feature>
<dbReference type="OrthoDB" id="2116389at2759"/>
<evidence type="ECO:0000256" key="4">
    <source>
        <dbReference type="ARBA" id="ARBA00022553"/>
    </source>
</evidence>
<evidence type="ECO:0000256" key="10">
    <source>
        <dbReference type="SAM" id="Phobius"/>
    </source>
</evidence>
<evidence type="ECO:0000256" key="5">
    <source>
        <dbReference type="ARBA" id="ARBA00022692"/>
    </source>
</evidence>
<dbReference type="GO" id="GO:0000329">
    <property type="term" value="C:fungal-type vacuole membrane"/>
    <property type="evidence" value="ECO:0007669"/>
    <property type="project" value="TreeGrafter"/>
</dbReference>
<feature type="transmembrane region" description="Helical" evidence="10">
    <location>
        <begin position="395"/>
        <end position="420"/>
    </location>
</feature>
<dbReference type="OMA" id="GRWANYE"/>
<keyword evidence="4" id="KW-0597">Phosphoprotein</keyword>
<dbReference type="HOGENOM" id="CLU_026016_2_2_1"/>
<evidence type="ECO:0000313" key="12">
    <source>
        <dbReference type="Proteomes" id="UP000005666"/>
    </source>
</evidence>
<evidence type="ECO:0000256" key="7">
    <source>
        <dbReference type="ARBA" id="ARBA00023136"/>
    </source>
</evidence>
<reference evidence="11 12" key="1">
    <citation type="journal article" date="2011" name="Proc. Natl. Acad. Sci. U.S.A.">
        <title>Evolutionary erosion of yeast sex chromosomes by mating-type switching accidents.</title>
        <authorList>
            <person name="Gordon J.L."/>
            <person name="Armisen D."/>
            <person name="Proux-Wera E."/>
            <person name="Oheigeartaigh S.S."/>
            <person name="Byrne K.P."/>
            <person name="Wolfe K.H."/>
        </authorList>
    </citation>
    <scope>NUCLEOTIDE SEQUENCE [LARGE SCALE GENOMIC DNA]</scope>
    <source>
        <strain evidence="12">ATCC 24235 / CBS 4417 / NBRC 1672 / NRRL Y-8282 / UCD 70-5</strain>
    </source>
</reference>
<feature type="transmembrane region" description="Helical" evidence="10">
    <location>
        <begin position="299"/>
        <end position="324"/>
    </location>
</feature>
<dbReference type="Gene3D" id="1.10.4160.10">
    <property type="entry name" value="Hydantoin permease"/>
    <property type="match status" value="1"/>
</dbReference>
<dbReference type="PANTHER" id="PTHR31806">
    <property type="entry name" value="PURINE-CYTOSINE PERMEASE FCY2-RELATED"/>
    <property type="match status" value="1"/>
</dbReference>
<dbReference type="CDD" id="cd11484">
    <property type="entry name" value="SLC-NCS1sbd_CobB-like"/>
    <property type="match status" value="1"/>
</dbReference>
<dbReference type="GO" id="GO:0015205">
    <property type="term" value="F:nucleobase transmembrane transporter activity"/>
    <property type="evidence" value="ECO:0007669"/>
    <property type="project" value="TreeGrafter"/>
</dbReference>
<evidence type="ECO:0000256" key="9">
    <source>
        <dbReference type="SAM" id="Coils"/>
    </source>
</evidence>
<name>G8BZ96_TETPH</name>
<keyword evidence="7 8" id="KW-0472">Membrane</keyword>
<keyword evidence="3 8" id="KW-0813">Transport</keyword>
<protein>
    <recommendedName>
        <fullName evidence="13">Purine-cytosine permease</fullName>
    </recommendedName>
</protein>
<evidence type="ECO:0000256" key="2">
    <source>
        <dbReference type="ARBA" id="ARBA00008974"/>
    </source>
</evidence>
<keyword evidence="9" id="KW-0175">Coiled coil</keyword>
<dbReference type="GO" id="GO:0005886">
    <property type="term" value="C:plasma membrane"/>
    <property type="evidence" value="ECO:0007669"/>
    <property type="project" value="TreeGrafter"/>
</dbReference>
<feature type="coiled-coil region" evidence="9">
    <location>
        <begin position="20"/>
        <end position="47"/>
    </location>
</feature>
<keyword evidence="12" id="KW-1185">Reference proteome</keyword>
<dbReference type="InterPro" id="IPR026030">
    <property type="entry name" value="Pur-cyt_permease_Fcy2/21/22"/>
</dbReference>
<dbReference type="Pfam" id="PF02133">
    <property type="entry name" value="Transp_cyt_pur"/>
    <property type="match status" value="1"/>
</dbReference>
<feature type="transmembrane region" description="Helical" evidence="10">
    <location>
        <begin position="465"/>
        <end position="489"/>
    </location>
</feature>
<evidence type="ECO:0008006" key="13">
    <source>
        <dbReference type="Google" id="ProtNLM"/>
    </source>
</evidence>
<keyword evidence="6 10" id="KW-1133">Transmembrane helix</keyword>
<feature type="transmembrane region" description="Helical" evidence="10">
    <location>
        <begin position="91"/>
        <end position="113"/>
    </location>
</feature>
<dbReference type="AlphaFoldDB" id="G8BZ96"/>
<evidence type="ECO:0000256" key="3">
    <source>
        <dbReference type="ARBA" id="ARBA00022448"/>
    </source>
</evidence>
<dbReference type="eggNOG" id="ENOG502QQ8Y">
    <property type="taxonomic scope" value="Eukaryota"/>
</dbReference>
<comment type="similarity">
    <text evidence="2 8">Belongs to the purine-cytosine permease (2.A.39) family.</text>
</comment>
<feature type="transmembrane region" description="Helical" evidence="10">
    <location>
        <begin position="119"/>
        <end position="143"/>
    </location>
</feature>
<evidence type="ECO:0000313" key="11">
    <source>
        <dbReference type="EMBL" id="CCE65224.1"/>
    </source>
</evidence>
<feature type="transmembrane region" description="Helical" evidence="10">
    <location>
        <begin position="227"/>
        <end position="244"/>
    </location>
</feature>
<dbReference type="PANTHER" id="PTHR31806:SF1">
    <property type="entry name" value="PURINE-CYTOSINE PERMEASE FCY2-RELATED"/>
    <property type="match status" value="1"/>
</dbReference>
<dbReference type="GeneID" id="11533348"/>
<gene>
    <name evidence="11" type="primary">TPHA0K00900</name>
    <name evidence="11" type="ordered locus">TPHA_0K00900</name>
</gene>
<dbReference type="FunFam" id="1.10.4160.10:FF:000002">
    <property type="entry name" value="Purine-cytosine permease fcyB"/>
    <property type="match status" value="1"/>
</dbReference>
<dbReference type="PIRSF" id="PIRSF002744">
    <property type="entry name" value="Pur-cyt_permease"/>
    <property type="match status" value="1"/>
</dbReference>
<dbReference type="GO" id="GO:0015856">
    <property type="term" value="P:cytosine transport"/>
    <property type="evidence" value="ECO:0007669"/>
    <property type="project" value="UniProtKB-ARBA"/>
</dbReference>
<organism evidence="11 12">
    <name type="scientific">Tetrapisispora phaffii (strain ATCC 24235 / CBS 4417 / NBRC 1672 / NRRL Y-8282 / UCD 70-5)</name>
    <name type="common">Yeast</name>
    <name type="synonym">Fabospora phaffii</name>
    <dbReference type="NCBI Taxonomy" id="1071381"/>
    <lineage>
        <taxon>Eukaryota</taxon>
        <taxon>Fungi</taxon>
        <taxon>Dikarya</taxon>
        <taxon>Ascomycota</taxon>
        <taxon>Saccharomycotina</taxon>
        <taxon>Saccharomycetes</taxon>
        <taxon>Saccharomycetales</taxon>
        <taxon>Saccharomycetaceae</taxon>
        <taxon>Tetrapisispora</taxon>
    </lineage>
</organism>
<dbReference type="RefSeq" id="XP_003687658.1">
    <property type="nucleotide sequence ID" value="XM_003687610.1"/>
</dbReference>
<dbReference type="InterPro" id="IPR001248">
    <property type="entry name" value="Pur-cyt_permease"/>
</dbReference>
<dbReference type="Proteomes" id="UP000005666">
    <property type="component" value="Chromosome 11"/>
</dbReference>